<comment type="caution">
    <text evidence="3">The sequence shown here is derived from an EMBL/GenBank/DDBJ whole genome shotgun (WGS) entry which is preliminary data.</text>
</comment>
<gene>
    <name evidence="3" type="ORF">Tdes44962_MAKER07891</name>
</gene>
<protein>
    <submittedName>
        <fullName evidence="3">Integral membrane protein</fullName>
    </submittedName>
</protein>
<feature type="transmembrane region" description="Helical" evidence="1">
    <location>
        <begin position="89"/>
        <end position="109"/>
    </location>
</feature>
<dbReference type="PANTHER" id="PTHR37013">
    <property type="entry name" value="INTEGRAL MEMBRANE PROTEIN (AFU_ORTHOLOGUE AFUA_1G05950)-RELATED"/>
    <property type="match status" value="1"/>
</dbReference>
<evidence type="ECO:0000259" key="2">
    <source>
        <dbReference type="Pfam" id="PF24802"/>
    </source>
</evidence>
<feature type="transmembrane region" description="Helical" evidence="1">
    <location>
        <begin position="45"/>
        <end position="68"/>
    </location>
</feature>
<reference evidence="3 4" key="1">
    <citation type="journal article" date="2018" name="IMA Fungus">
        <title>IMA Genome-F 10: Nine draft genome sequences of Claviceps purpurea s.lat., including C. arundinis, C. humidiphila, and C. cf. spartinae, pseudomolecules for the pitch canker pathogen Fusarium circinatum, draft genome of Davidsoniella eucalypti, Grosmannia galeiformis, Quambalaria eucalypti, and Teratosphaeria destructans.</title>
        <authorList>
            <person name="Wingfield B.D."/>
            <person name="Liu M."/>
            <person name="Nguyen H.D."/>
            <person name="Lane F.A."/>
            <person name="Morgan S.W."/>
            <person name="De Vos L."/>
            <person name="Wilken P.M."/>
            <person name="Duong T.A."/>
            <person name="Aylward J."/>
            <person name="Coetzee M.P."/>
            <person name="Dadej K."/>
            <person name="De Beer Z.W."/>
            <person name="Findlay W."/>
            <person name="Havenga M."/>
            <person name="Kolarik M."/>
            <person name="Menzies J.G."/>
            <person name="Naidoo K."/>
            <person name="Pochopski O."/>
            <person name="Shoukouhi P."/>
            <person name="Santana Q.C."/>
            <person name="Seifert K.A."/>
            <person name="Soal N."/>
            <person name="Steenkamp E.T."/>
            <person name="Tatham C.T."/>
            <person name="van der Nest M.A."/>
            <person name="Wingfield M.J."/>
        </authorList>
    </citation>
    <scope>NUCLEOTIDE SEQUENCE [LARGE SCALE GENOMIC DNA]</scope>
    <source>
        <strain evidence="3">CMW44962</strain>
    </source>
</reference>
<name>A0A9W7W5N4_9PEZI</name>
<feature type="transmembrane region" description="Helical" evidence="1">
    <location>
        <begin position="170"/>
        <end position="192"/>
    </location>
</feature>
<keyword evidence="4" id="KW-1185">Reference proteome</keyword>
<feature type="domain" description="DUF7703" evidence="2">
    <location>
        <begin position="3"/>
        <end position="224"/>
    </location>
</feature>
<feature type="transmembrane region" description="Helical" evidence="1">
    <location>
        <begin position="12"/>
        <end position="33"/>
    </location>
</feature>
<sequence>MAFLTFKRYRGAYFWSLIVSGHGIILLSLAIVLDSILVLELSTSRYAVTALAAIGWWSMVTGQAFVLWSRLHLVLHGGRAEMTLRWTKWMIIVNVFLLHVPATAMAFVAEGRISNKTFDAAYTIILKVEVAGFFAQETLLSLIYIWCAAKMLRAPAFHRDSAPFWDRNSVILKGLIAINATIILLDLGLVLLQSLSLSTVQTLAKSLVYAVKLKLEFAVLRKLKKCVHNGDPWGSRSMPWAPRDAERDIFVYDVGGLAAETSKNGHPQMPERNDSACMNVDCARSMITVPHRVCSVARVTGRDLDYDLARFRHADHVTRLE</sequence>
<dbReference type="AlphaFoldDB" id="A0A9W7W5N4"/>
<proteinExistence type="predicted"/>
<keyword evidence="1" id="KW-1133">Transmembrane helix</keyword>
<accession>A0A9W7W5N4</accession>
<reference evidence="3 4" key="2">
    <citation type="journal article" date="2021" name="Curr. Genet.">
        <title>Genetic response to nitrogen starvation in the aggressive Eucalyptus foliar pathogen Teratosphaeria destructans.</title>
        <authorList>
            <person name="Havenga M."/>
            <person name="Wingfield B.D."/>
            <person name="Wingfield M.J."/>
            <person name="Dreyer L.L."/>
            <person name="Roets F."/>
            <person name="Aylward J."/>
        </authorList>
    </citation>
    <scope>NUCLEOTIDE SEQUENCE [LARGE SCALE GENOMIC DNA]</scope>
    <source>
        <strain evidence="3">CMW44962</strain>
    </source>
</reference>
<keyword evidence="1" id="KW-0812">Transmembrane</keyword>
<evidence type="ECO:0000313" key="4">
    <source>
        <dbReference type="Proteomes" id="UP001138500"/>
    </source>
</evidence>
<dbReference type="Proteomes" id="UP001138500">
    <property type="component" value="Unassembled WGS sequence"/>
</dbReference>
<dbReference type="InterPro" id="IPR056120">
    <property type="entry name" value="DUF7703"/>
</dbReference>
<dbReference type="PANTHER" id="PTHR37013:SF3">
    <property type="entry name" value="INTEGRAL MEMBRANE PROTEIN (AFU_ORTHOLOGUE AFUA_1G05950)"/>
    <property type="match status" value="1"/>
</dbReference>
<dbReference type="EMBL" id="RIBY02000546">
    <property type="protein sequence ID" value="KAH9841170.1"/>
    <property type="molecule type" value="Genomic_DNA"/>
</dbReference>
<feature type="transmembrane region" description="Helical" evidence="1">
    <location>
        <begin position="121"/>
        <end position="149"/>
    </location>
</feature>
<keyword evidence="1" id="KW-0472">Membrane</keyword>
<dbReference type="Pfam" id="PF24802">
    <property type="entry name" value="DUF7703"/>
    <property type="match status" value="1"/>
</dbReference>
<evidence type="ECO:0000313" key="3">
    <source>
        <dbReference type="EMBL" id="KAH9841170.1"/>
    </source>
</evidence>
<evidence type="ECO:0000256" key="1">
    <source>
        <dbReference type="SAM" id="Phobius"/>
    </source>
</evidence>
<organism evidence="3 4">
    <name type="scientific">Teratosphaeria destructans</name>
    <dbReference type="NCBI Taxonomy" id="418781"/>
    <lineage>
        <taxon>Eukaryota</taxon>
        <taxon>Fungi</taxon>
        <taxon>Dikarya</taxon>
        <taxon>Ascomycota</taxon>
        <taxon>Pezizomycotina</taxon>
        <taxon>Dothideomycetes</taxon>
        <taxon>Dothideomycetidae</taxon>
        <taxon>Mycosphaerellales</taxon>
        <taxon>Teratosphaeriaceae</taxon>
        <taxon>Teratosphaeria</taxon>
    </lineage>
</organism>
<dbReference type="OrthoDB" id="405906at2759"/>